<dbReference type="InterPro" id="IPR011034">
    <property type="entry name" value="Formyl_transferase-like_C_sf"/>
</dbReference>
<dbReference type="InterPro" id="IPR044135">
    <property type="entry name" value="Met-tRNA-FMT_C"/>
</dbReference>
<reference evidence="11 12" key="1">
    <citation type="submission" date="2020-01" db="EMBL/GenBank/DDBJ databases">
        <title>Complete genome sequence of a human oral phylogroup 1 Treponema sp. strain ATCC 700766, originally isolated from periodontitis dental plaque.</title>
        <authorList>
            <person name="Chan Y."/>
            <person name="Huo Y.-B."/>
            <person name="Yu X.-L."/>
            <person name="Zeng H."/>
            <person name="Leung W.-K."/>
            <person name="Watt R.M."/>
        </authorList>
    </citation>
    <scope>NUCLEOTIDE SEQUENCE [LARGE SCALE GENOMIC DNA]</scope>
    <source>
        <strain evidence="11 12">OMZ 804</strain>
    </source>
</reference>
<evidence type="ECO:0000259" key="10">
    <source>
        <dbReference type="Pfam" id="PF02911"/>
    </source>
</evidence>
<dbReference type="SUPFAM" id="SSF53328">
    <property type="entry name" value="Formyltransferase"/>
    <property type="match status" value="1"/>
</dbReference>
<dbReference type="CDD" id="cd08704">
    <property type="entry name" value="Met_tRNA_FMT_C"/>
    <property type="match status" value="1"/>
</dbReference>
<evidence type="ECO:0000256" key="8">
    <source>
        <dbReference type="HAMAP-Rule" id="MF_00182"/>
    </source>
</evidence>
<dbReference type="RefSeq" id="WP_162662677.1">
    <property type="nucleotide sequence ID" value="NZ_CP048020.1"/>
</dbReference>
<evidence type="ECO:0000259" key="9">
    <source>
        <dbReference type="Pfam" id="PF00551"/>
    </source>
</evidence>
<evidence type="ECO:0000256" key="5">
    <source>
        <dbReference type="ARBA" id="ARBA00022679"/>
    </source>
</evidence>
<dbReference type="EC" id="2.1.2.9" evidence="3 8"/>
<dbReference type="KEGG" id="trz:GWP43_03255"/>
<feature type="domain" description="Formyl transferase N-terminal" evidence="9">
    <location>
        <begin position="4"/>
        <end position="186"/>
    </location>
</feature>
<evidence type="ECO:0000256" key="4">
    <source>
        <dbReference type="ARBA" id="ARBA00016014"/>
    </source>
</evidence>
<evidence type="ECO:0000256" key="7">
    <source>
        <dbReference type="ARBA" id="ARBA00048558"/>
    </source>
</evidence>
<dbReference type="GO" id="GO:0005829">
    <property type="term" value="C:cytosol"/>
    <property type="evidence" value="ECO:0007669"/>
    <property type="project" value="TreeGrafter"/>
</dbReference>
<protein>
    <recommendedName>
        <fullName evidence="4 8">Methionyl-tRNA formyltransferase</fullName>
        <ecNumber evidence="3 8">2.1.2.9</ecNumber>
    </recommendedName>
</protein>
<sequence length="325" mass="34581">MNVFFAGTPECAVPALQAIAKAYPLAGVLTAPPARVGRGKKYADAAIAQAVAELKERGIIAQEVPVFTPEKLNTDFREAVAALRPDIMVCFAYGKIFGPKTLALFPHGALNIHPSLLPRWRGPSPVPAAILAGDSITGVTVQYMAQEMDAGDIIIQKELPVEPSDTTETLLTRCAELGASLIVQALKTVETGSVTATPQNHAAATYCTLLEKGSGLLCWQDDAAAIDRKIRAYTPWPGAFTYWMGSKLSIIQAHPYTGTAAAESPETPGLVLGIDKREGVLVQTGKGILAVQVLQKETKKAMQWKDFLNGAAGFIGTTLRSLPET</sequence>
<accession>A0A6P1Y045</accession>
<comment type="similarity">
    <text evidence="2 8">Belongs to the Fmt family.</text>
</comment>
<dbReference type="HAMAP" id="MF_00182">
    <property type="entry name" value="Formyl_trans"/>
    <property type="match status" value="1"/>
</dbReference>
<dbReference type="InterPro" id="IPR002376">
    <property type="entry name" value="Formyl_transf_N"/>
</dbReference>
<dbReference type="Pfam" id="PF00551">
    <property type="entry name" value="Formyl_trans_N"/>
    <property type="match status" value="1"/>
</dbReference>
<dbReference type="EMBL" id="CP048020">
    <property type="protein sequence ID" value="QHX42630.1"/>
    <property type="molecule type" value="Genomic_DNA"/>
</dbReference>
<dbReference type="AlphaFoldDB" id="A0A6P1Y045"/>
<evidence type="ECO:0000256" key="2">
    <source>
        <dbReference type="ARBA" id="ARBA00010699"/>
    </source>
</evidence>
<keyword evidence="5 8" id="KW-0808">Transferase</keyword>
<dbReference type="InterPro" id="IPR037022">
    <property type="entry name" value="Formyl_trans_C_sf"/>
</dbReference>
<organism evidence="11 12">
    <name type="scientific">Treponema vincentii</name>
    <dbReference type="NCBI Taxonomy" id="69710"/>
    <lineage>
        <taxon>Bacteria</taxon>
        <taxon>Pseudomonadati</taxon>
        <taxon>Spirochaetota</taxon>
        <taxon>Spirochaetia</taxon>
        <taxon>Spirochaetales</taxon>
        <taxon>Treponemataceae</taxon>
        <taxon>Treponema</taxon>
    </lineage>
</organism>
<evidence type="ECO:0000313" key="11">
    <source>
        <dbReference type="EMBL" id="QHX42630.1"/>
    </source>
</evidence>
<dbReference type="PANTHER" id="PTHR11138">
    <property type="entry name" value="METHIONYL-TRNA FORMYLTRANSFERASE"/>
    <property type="match status" value="1"/>
</dbReference>
<evidence type="ECO:0000256" key="3">
    <source>
        <dbReference type="ARBA" id="ARBA00012261"/>
    </source>
</evidence>
<comment type="catalytic activity">
    <reaction evidence="7 8">
        <text>L-methionyl-tRNA(fMet) + (6R)-10-formyltetrahydrofolate = N-formyl-L-methionyl-tRNA(fMet) + (6S)-5,6,7,8-tetrahydrofolate + H(+)</text>
        <dbReference type="Rhea" id="RHEA:24380"/>
        <dbReference type="Rhea" id="RHEA-COMP:9952"/>
        <dbReference type="Rhea" id="RHEA-COMP:9953"/>
        <dbReference type="ChEBI" id="CHEBI:15378"/>
        <dbReference type="ChEBI" id="CHEBI:57453"/>
        <dbReference type="ChEBI" id="CHEBI:78530"/>
        <dbReference type="ChEBI" id="CHEBI:78844"/>
        <dbReference type="ChEBI" id="CHEBI:195366"/>
        <dbReference type="EC" id="2.1.2.9"/>
    </reaction>
</comment>
<evidence type="ECO:0000313" key="12">
    <source>
        <dbReference type="Proteomes" id="UP000464374"/>
    </source>
</evidence>
<dbReference type="PANTHER" id="PTHR11138:SF5">
    <property type="entry name" value="METHIONYL-TRNA FORMYLTRANSFERASE, MITOCHONDRIAL"/>
    <property type="match status" value="1"/>
</dbReference>
<name>A0A6P1Y045_9SPIR</name>
<evidence type="ECO:0000256" key="1">
    <source>
        <dbReference type="ARBA" id="ARBA00002606"/>
    </source>
</evidence>
<dbReference type="Gene3D" id="3.10.25.10">
    <property type="entry name" value="Formyl transferase, C-terminal domain"/>
    <property type="match status" value="1"/>
</dbReference>
<dbReference type="InterPro" id="IPR005793">
    <property type="entry name" value="Formyl_trans_C"/>
</dbReference>
<dbReference type="Pfam" id="PF02911">
    <property type="entry name" value="Formyl_trans_C"/>
    <property type="match status" value="1"/>
</dbReference>
<dbReference type="InterPro" id="IPR036477">
    <property type="entry name" value="Formyl_transf_N_sf"/>
</dbReference>
<dbReference type="Proteomes" id="UP000464374">
    <property type="component" value="Chromosome"/>
</dbReference>
<evidence type="ECO:0000256" key="6">
    <source>
        <dbReference type="ARBA" id="ARBA00022917"/>
    </source>
</evidence>
<dbReference type="GO" id="GO:0004479">
    <property type="term" value="F:methionyl-tRNA formyltransferase activity"/>
    <property type="evidence" value="ECO:0007669"/>
    <property type="project" value="UniProtKB-UniRule"/>
</dbReference>
<feature type="domain" description="Formyl transferase C-terminal" evidence="10">
    <location>
        <begin position="211"/>
        <end position="311"/>
    </location>
</feature>
<dbReference type="InterPro" id="IPR041711">
    <property type="entry name" value="Met-tRNA-FMT_N"/>
</dbReference>
<dbReference type="Gene3D" id="3.40.50.170">
    <property type="entry name" value="Formyl transferase, N-terminal domain"/>
    <property type="match status" value="1"/>
</dbReference>
<proteinExistence type="inferred from homology"/>
<gene>
    <name evidence="8" type="primary">fmt</name>
    <name evidence="11" type="ORF">GWP43_03255</name>
</gene>
<keyword evidence="6 8" id="KW-0648">Protein biosynthesis</keyword>
<dbReference type="NCBIfam" id="TIGR00460">
    <property type="entry name" value="fmt"/>
    <property type="match status" value="1"/>
</dbReference>
<dbReference type="InterPro" id="IPR005794">
    <property type="entry name" value="Fmt"/>
</dbReference>
<feature type="binding site" evidence="8">
    <location>
        <begin position="115"/>
        <end position="118"/>
    </location>
    <ligand>
        <name>(6S)-5,6,7,8-tetrahydrofolate</name>
        <dbReference type="ChEBI" id="CHEBI:57453"/>
    </ligand>
</feature>
<dbReference type="CDD" id="cd08646">
    <property type="entry name" value="FMT_core_Met-tRNA-FMT_N"/>
    <property type="match status" value="1"/>
</dbReference>
<comment type="function">
    <text evidence="1 8">Attaches a formyl group to the free amino group of methionyl-tRNA(fMet). The formyl group appears to play a dual role in the initiator identity of N-formylmethionyl-tRNA by promoting its recognition by IF2 and preventing the misappropriation of this tRNA by the elongation apparatus.</text>
</comment>
<dbReference type="SUPFAM" id="SSF50486">
    <property type="entry name" value="FMT C-terminal domain-like"/>
    <property type="match status" value="1"/>
</dbReference>